<dbReference type="AlphaFoldDB" id="A0A8D7ZZD4"/>
<dbReference type="EMBL" id="HBUE01004901">
    <property type="protein sequence ID" value="CAG6445491.1"/>
    <property type="molecule type" value="Transcribed_RNA"/>
</dbReference>
<name>A0A8D7ZZD4_CULPI</name>
<reference evidence="1" key="1">
    <citation type="submission" date="2021-05" db="EMBL/GenBank/DDBJ databases">
        <authorList>
            <person name="Alioto T."/>
            <person name="Alioto T."/>
            <person name="Gomez Garrido J."/>
        </authorList>
    </citation>
    <scope>NUCLEOTIDE SEQUENCE</scope>
</reference>
<evidence type="ECO:0000313" key="1">
    <source>
        <dbReference type="EMBL" id="CAG6445491.1"/>
    </source>
</evidence>
<proteinExistence type="predicted"/>
<sequence length="166" mass="18545">MISSRTVSCCSRNALKYILKVSSRFLAPRSTKSLLTPFLSRKVFANTPTGSDNDSSAGAVRFNVHSLSQKLTSFSFRILRFSLRTGSEKIRSSPANSSCLSFGKPLQIVAKLSAPRRLTESFTQIRKLSSKPHPQMACRCFQVISPKYMLNSSHRRLGNWAKNPRS</sequence>
<accession>A0A8D7ZZD4</accession>
<dbReference type="EMBL" id="HBUE01004898">
    <property type="protein sequence ID" value="CAG6445489.1"/>
    <property type="molecule type" value="Transcribed_RNA"/>
</dbReference>
<organism evidence="1">
    <name type="scientific">Culex pipiens</name>
    <name type="common">House mosquito</name>
    <dbReference type="NCBI Taxonomy" id="7175"/>
    <lineage>
        <taxon>Eukaryota</taxon>
        <taxon>Metazoa</taxon>
        <taxon>Ecdysozoa</taxon>
        <taxon>Arthropoda</taxon>
        <taxon>Hexapoda</taxon>
        <taxon>Insecta</taxon>
        <taxon>Pterygota</taxon>
        <taxon>Neoptera</taxon>
        <taxon>Endopterygota</taxon>
        <taxon>Diptera</taxon>
        <taxon>Nematocera</taxon>
        <taxon>Culicoidea</taxon>
        <taxon>Culicidae</taxon>
        <taxon>Culicinae</taxon>
        <taxon>Culicini</taxon>
        <taxon>Culex</taxon>
        <taxon>Culex</taxon>
    </lineage>
</organism>
<protein>
    <submittedName>
        <fullName evidence="1">(northern house mosquito) hypothetical protein</fullName>
    </submittedName>
</protein>